<dbReference type="Gene3D" id="1.25.40.10">
    <property type="entry name" value="Tetratricopeptide repeat domain"/>
    <property type="match status" value="1"/>
</dbReference>
<dbReference type="Proteomes" id="UP000033047">
    <property type="component" value="Unassembled WGS sequence"/>
</dbReference>
<dbReference type="InterPro" id="IPR016032">
    <property type="entry name" value="Sig_transdc_resp-reg_C-effctor"/>
</dbReference>
<organism evidence="3 4">
    <name type="scientific">Parabacteroides goldsteinii DSM 19448 = WAL 12034</name>
    <dbReference type="NCBI Taxonomy" id="927665"/>
    <lineage>
        <taxon>Bacteria</taxon>
        <taxon>Pseudomonadati</taxon>
        <taxon>Bacteroidota</taxon>
        <taxon>Bacteroidia</taxon>
        <taxon>Bacteroidales</taxon>
        <taxon>Tannerellaceae</taxon>
        <taxon>Parabacteroides</taxon>
    </lineage>
</organism>
<dbReference type="HOGENOM" id="CLU_027941_0_0_10"/>
<evidence type="ECO:0008006" key="5">
    <source>
        <dbReference type="Google" id="ProtNLM"/>
    </source>
</evidence>
<comment type="caution">
    <text evidence="3">The sequence shown here is derived from an EMBL/GenBank/DDBJ whole genome shotgun (WGS) entry which is preliminary data.</text>
</comment>
<dbReference type="PATRIC" id="fig|927665.4.peg.1287"/>
<dbReference type="Gene3D" id="1.10.10.10">
    <property type="entry name" value="Winged helix-like DNA-binding domain superfamily/Winged helix DNA-binding domain"/>
    <property type="match status" value="1"/>
</dbReference>
<dbReference type="EMBL" id="AQHV01000008">
    <property type="protein sequence ID" value="KKB57814.1"/>
    <property type="molecule type" value="Genomic_DNA"/>
</dbReference>
<sequence length="651" mass="75241">MSNYLFSSIFFLLFLLAGCRQHPVDPLQPLEARLATNTETTLKEYNDRNEKLLRQKNCDSVITCSRQLLRAFPQYPTGNSDSVLKETRRLLNFYLKSSTQNKQAAGNSLLTDSLLEADHLYFDGPAHYDLLAVCTAFHNYGNDPEGTRKLIERFAALPPSPDPAQEIYACHLVANACYHYSEQPEREILFQKRAVDAYHVGGEADDPADLLSTLGNYYRRRGLYEQAIGYLQEARDWCLAHPDQLNDGFVYNFTDLANLYDTMEQQDKALENISQAIAYSLALDSVVLSDLYRMKAGMFWKPEQKDSAQFYILKALRLGEAHQHQAEIAAAKNLLYSFYDEFYPDSVALVVKGFRELCAVSQNDVMSYHYPTFRFSLGNALVKTGQLQEGFPLMEETMDYYLEQDFPEMIDWCGNILLKRYAEHKMYSRIGEIYPVYTAIHDSLQKKEKQRYAIAANIRYETERKEQENRALTAEVALKEQSLVYTRIILGLSGCLLAAGVVYLIRRRRRHLKEQEEHRRQLNELLTSQQELNRRNETLSRELEQVSHNEIIDNVRRQLDPTLLSGEDEKRFRQSFAALYPRYLPGLRSRCPELTKSDELFCMLIYLKQNTDEIALALGISRASVNTARSRIRKKFGLQKEDSLDNYLQVN</sequence>
<evidence type="ECO:0000313" key="3">
    <source>
        <dbReference type="EMBL" id="KKB57814.1"/>
    </source>
</evidence>
<dbReference type="SUPFAM" id="SSF46894">
    <property type="entry name" value="C-terminal effector domain of the bipartite response regulators"/>
    <property type="match status" value="1"/>
</dbReference>
<dbReference type="GO" id="GO:0003677">
    <property type="term" value="F:DNA binding"/>
    <property type="evidence" value="ECO:0007669"/>
    <property type="project" value="InterPro"/>
</dbReference>
<dbReference type="RefSeq" id="WP_148499101.1">
    <property type="nucleotide sequence ID" value="NZ_KQ033912.1"/>
</dbReference>
<feature type="transmembrane region" description="Helical" evidence="2">
    <location>
        <begin position="484"/>
        <end position="505"/>
    </location>
</feature>
<evidence type="ECO:0000256" key="2">
    <source>
        <dbReference type="SAM" id="Phobius"/>
    </source>
</evidence>
<keyword evidence="2" id="KW-0472">Membrane</keyword>
<proteinExistence type="predicted"/>
<name>A0A0F5JJC0_9BACT</name>
<dbReference type="AlphaFoldDB" id="A0A0F5JJC0"/>
<protein>
    <recommendedName>
        <fullName evidence="5">HTH luxR-type domain-containing protein</fullName>
    </recommendedName>
</protein>
<feature type="coiled-coil region" evidence="1">
    <location>
        <begin position="512"/>
        <end position="549"/>
    </location>
</feature>
<reference evidence="3 4" key="1">
    <citation type="submission" date="2013-04" db="EMBL/GenBank/DDBJ databases">
        <title>The Genome Sequence of Parabacteroides goldsteinii DSM 19448.</title>
        <authorList>
            <consortium name="The Broad Institute Genomics Platform"/>
            <person name="Earl A."/>
            <person name="Ward D."/>
            <person name="Feldgarden M."/>
            <person name="Gevers D."/>
            <person name="Martens E."/>
            <person name="Sakamoto M."/>
            <person name="Benno Y."/>
            <person name="Song Y."/>
            <person name="Liu C."/>
            <person name="Lee J."/>
            <person name="Bolanos M."/>
            <person name="Vaisanen M.L."/>
            <person name="Finegold S.M."/>
            <person name="Walker B."/>
            <person name="Young S."/>
            <person name="Zeng Q."/>
            <person name="Gargeya S."/>
            <person name="Fitzgerald M."/>
            <person name="Haas B."/>
            <person name="Abouelleil A."/>
            <person name="Allen A.W."/>
            <person name="Alvarado L."/>
            <person name="Arachchi H.M."/>
            <person name="Berlin A.M."/>
            <person name="Chapman S.B."/>
            <person name="Gainer-Dewar J."/>
            <person name="Goldberg J."/>
            <person name="Griggs A."/>
            <person name="Gujja S."/>
            <person name="Hansen M."/>
            <person name="Howarth C."/>
            <person name="Imamovic A."/>
            <person name="Ireland A."/>
            <person name="Larimer J."/>
            <person name="McCowan C."/>
            <person name="Murphy C."/>
            <person name="Pearson M."/>
            <person name="Poon T.W."/>
            <person name="Priest M."/>
            <person name="Roberts A."/>
            <person name="Saif S."/>
            <person name="Shea T."/>
            <person name="Sisk P."/>
            <person name="Sykes S."/>
            <person name="Wortman J."/>
            <person name="Nusbaum C."/>
            <person name="Birren B."/>
        </authorList>
    </citation>
    <scope>NUCLEOTIDE SEQUENCE [LARGE SCALE GENOMIC DNA]</scope>
    <source>
        <strain evidence="3 4">DSM 19448</strain>
    </source>
</reference>
<dbReference type="InterPro" id="IPR036388">
    <property type="entry name" value="WH-like_DNA-bd_sf"/>
</dbReference>
<keyword evidence="2" id="KW-1133">Transmembrane helix</keyword>
<keyword evidence="1" id="KW-0175">Coiled coil</keyword>
<keyword evidence="2" id="KW-0812">Transmembrane</keyword>
<dbReference type="SUPFAM" id="SSF48452">
    <property type="entry name" value="TPR-like"/>
    <property type="match status" value="1"/>
</dbReference>
<dbReference type="InterPro" id="IPR011990">
    <property type="entry name" value="TPR-like_helical_dom_sf"/>
</dbReference>
<gene>
    <name evidence="3" type="ORF">HMPREF1535_01261</name>
</gene>
<dbReference type="STRING" id="927665.HMPREF1535_01261"/>
<evidence type="ECO:0000256" key="1">
    <source>
        <dbReference type="SAM" id="Coils"/>
    </source>
</evidence>
<dbReference type="GO" id="GO:0006355">
    <property type="term" value="P:regulation of DNA-templated transcription"/>
    <property type="evidence" value="ECO:0007669"/>
    <property type="project" value="InterPro"/>
</dbReference>
<accession>A0A0F5JJC0</accession>
<evidence type="ECO:0000313" key="4">
    <source>
        <dbReference type="Proteomes" id="UP000033047"/>
    </source>
</evidence>